<evidence type="ECO:0000313" key="2">
    <source>
        <dbReference type="Proteomes" id="UP000184300"/>
    </source>
</evidence>
<proteinExistence type="predicted"/>
<organism evidence="1 2">
    <name type="scientific">Aspergillus glaucus CBS 516.65</name>
    <dbReference type="NCBI Taxonomy" id="1160497"/>
    <lineage>
        <taxon>Eukaryota</taxon>
        <taxon>Fungi</taxon>
        <taxon>Dikarya</taxon>
        <taxon>Ascomycota</taxon>
        <taxon>Pezizomycotina</taxon>
        <taxon>Eurotiomycetes</taxon>
        <taxon>Eurotiomycetidae</taxon>
        <taxon>Eurotiales</taxon>
        <taxon>Aspergillaceae</taxon>
        <taxon>Aspergillus</taxon>
        <taxon>Aspergillus subgen. Aspergillus</taxon>
    </lineage>
</organism>
<dbReference type="Proteomes" id="UP000184300">
    <property type="component" value="Unassembled WGS sequence"/>
</dbReference>
<sequence>MFSLPPIFQPSTSILIYYKVGASNASTAKPECPTTMDHYNPSLQKAIHKVQPSDSVNQICHIWTDILQYYFPEPIKQTAMTDLPELFPEMGLVLGLIALTIDISSGPLHGAPFFHVHVRDPPHSDLAMCWDEAEKEIKCELNGLEVKSGMNVIYAAVVIGPYVRFYTYAGQSLKIIHWTERQTLHVVHDHKDIVVYPDSFRDGANPIIMRTIDDLLFQIVSDLPLLNKACLALSSRRLYTVT</sequence>
<dbReference type="AlphaFoldDB" id="A0A1L9V5U5"/>
<dbReference type="GeneID" id="34461432"/>
<reference evidence="2" key="1">
    <citation type="journal article" date="2017" name="Genome Biol.">
        <title>Comparative genomics reveals high biological diversity and specific adaptations in the industrially and medically important fungal genus Aspergillus.</title>
        <authorList>
            <person name="de Vries R.P."/>
            <person name="Riley R."/>
            <person name="Wiebenga A."/>
            <person name="Aguilar-Osorio G."/>
            <person name="Amillis S."/>
            <person name="Uchima C.A."/>
            <person name="Anderluh G."/>
            <person name="Asadollahi M."/>
            <person name="Askin M."/>
            <person name="Barry K."/>
            <person name="Battaglia E."/>
            <person name="Bayram O."/>
            <person name="Benocci T."/>
            <person name="Braus-Stromeyer S.A."/>
            <person name="Caldana C."/>
            <person name="Canovas D."/>
            <person name="Cerqueira G.C."/>
            <person name="Chen F."/>
            <person name="Chen W."/>
            <person name="Choi C."/>
            <person name="Clum A."/>
            <person name="Dos Santos R.A."/>
            <person name="Damasio A.R."/>
            <person name="Diallinas G."/>
            <person name="Emri T."/>
            <person name="Fekete E."/>
            <person name="Flipphi M."/>
            <person name="Freyberg S."/>
            <person name="Gallo A."/>
            <person name="Gournas C."/>
            <person name="Habgood R."/>
            <person name="Hainaut M."/>
            <person name="Harispe M.L."/>
            <person name="Henrissat B."/>
            <person name="Hilden K.S."/>
            <person name="Hope R."/>
            <person name="Hossain A."/>
            <person name="Karabika E."/>
            <person name="Karaffa L."/>
            <person name="Karanyi Z."/>
            <person name="Krasevec N."/>
            <person name="Kuo A."/>
            <person name="Kusch H."/>
            <person name="LaButti K."/>
            <person name="Lagendijk E.L."/>
            <person name="Lapidus A."/>
            <person name="Levasseur A."/>
            <person name="Lindquist E."/>
            <person name="Lipzen A."/>
            <person name="Logrieco A.F."/>
            <person name="MacCabe A."/>
            <person name="Maekelae M.R."/>
            <person name="Malavazi I."/>
            <person name="Melin P."/>
            <person name="Meyer V."/>
            <person name="Mielnichuk N."/>
            <person name="Miskei M."/>
            <person name="Molnar A.P."/>
            <person name="Mule G."/>
            <person name="Ngan C.Y."/>
            <person name="Orejas M."/>
            <person name="Orosz E."/>
            <person name="Ouedraogo J.P."/>
            <person name="Overkamp K.M."/>
            <person name="Park H.-S."/>
            <person name="Perrone G."/>
            <person name="Piumi F."/>
            <person name="Punt P.J."/>
            <person name="Ram A.F."/>
            <person name="Ramon A."/>
            <person name="Rauscher S."/>
            <person name="Record E."/>
            <person name="Riano-Pachon D.M."/>
            <person name="Robert V."/>
            <person name="Roehrig J."/>
            <person name="Ruller R."/>
            <person name="Salamov A."/>
            <person name="Salih N.S."/>
            <person name="Samson R.A."/>
            <person name="Sandor E."/>
            <person name="Sanguinetti M."/>
            <person name="Schuetze T."/>
            <person name="Sepcic K."/>
            <person name="Shelest E."/>
            <person name="Sherlock G."/>
            <person name="Sophianopoulou V."/>
            <person name="Squina F.M."/>
            <person name="Sun H."/>
            <person name="Susca A."/>
            <person name="Todd R.B."/>
            <person name="Tsang A."/>
            <person name="Unkles S.E."/>
            <person name="van de Wiele N."/>
            <person name="van Rossen-Uffink D."/>
            <person name="Oliveira J.V."/>
            <person name="Vesth T.C."/>
            <person name="Visser J."/>
            <person name="Yu J.-H."/>
            <person name="Zhou M."/>
            <person name="Andersen M.R."/>
            <person name="Archer D.B."/>
            <person name="Baker S.E."/>
            <person name="Benoit I."/>
            <person name="Brakhage A.A."/>
            <person name="Braus G.H."/>
            <person name="Fischer R."/>
            <person name="Frisvad J.C."/>
            <person name="Goldman G.H."/>
            <person name="Houbraken J."/>
            <person name="Oakley B."/>
            <person name="Pocsi I."/>
            <person name="Scazzocchio C."/>
            <person name="Seiboth B."/>
            <person name="vanKuyk P.A."/>
            <person name="Wortman J."/>
            <person name="Dyer P.S."/>
            <person name="Grigoriev I.V."/>
        </authorList>
    </citation>
    <scope>NUCLEOTIDE SEQUENCE [LARGE SCALE GENOMIC DNA]</scope>
    <source>
        <strain evidence="2">CBS 516.65</strain>
    </source>
</reference>
<dbReference type="OrthoDB" id="4465860at2759"/>
<gene>
    <name evidence="1" type="ORF">ASPGLDRAFT_40080</name>
</gene>
<protein>
    <submittedName>
        <fullName evidence="1">Uncharacterized protein</fullName>
    </submittedName>
</protein>
<dbReference type="VEuPathDB" id="FungiDB:ASPGLDRAFT_40080"/>
<accession>A0A1L9V5U5</accession>
<dbReference type="EMBL" id="KV878920">
    <property type="protein sequence ID" value="OJJ79212.1"/>
    <property type="molecule type" value="Genomic_DNA"/>
</dbReference>
<name>A0A1L9V5U5_ASPGL</name>
<dbReference type="RefSeq" id="XP_022395910.1">
    <property type="nucleotide sequence ID" value="XM_022545171.1"/>
</dbReference>
<keyword evidence="2" id="KW-1185">Reference proteome</keyword>
<evidence type="ECO:0000313" key="1">
    <source>
        <dbReference type="EMBL" id="OJJ79212.1"/>
    </source>
</evidence>